<dbReference type="AlphaFoldDB" id="A0A8T0CJG7"/>
<proteinExistence type="predicted"/>
<accession>A0A8T0CJG7</accession>
<dbReference type="Gramene" id="rna-gnl|WGS:JABURB|Cocit.L5222.1">
    <property type="protein sequence ID" value="cds-KAF7846119.1"/>
    <property type="gene ID" value="gene-BT93_L5222"/>
</dbReference>
<evidence type="ECO:0000256" key="1">
    <source>
        <dbReference type="SAM" id="MobiDB-lite"/>
    </source>
</evidence>
<comment type="caution">
    <text evidence="2">The sequence shown here is derived from an EMBL/GenBank/DDBJ whole genome shotgun (WGS) entry which is preliminary data.</text>
</comment>
<feature type="region of interest" description="Disordered" evidence="1">
    <location>
        <begin position="158"/>
        <end position="209"/>
    </location>
</feature>
<protein>
    <submittedName>
        <fullName evidence="2">Uncharacterized protein</fullName>
    </submittedName>
</protein>
<organism evidence="2 3">
    <name type="scientific">Corymbia citriodora subsp. variegata</name>
    <dbReference type="NCBI Taxonomy" id="360336"/>
    <lineage>
        <taxon>Eukaryota</taxon>
        <taxon>Viridiplantae</taxon>
        <taxon>Streptophyta</taxon>
        <taxon>Embryophyta</taxon>
        <taxon>Tracheophyta</taxon>
        <taxon>Spermatophyta</taxon>
        <taxon>Magnoliopsida</taxon>
        <taxon>eudicotyledons</taxon>
        <taxon>Gunneridae</taxon>
        <taxon>Pentapetalae</taxon>
        <taxon>rosids</taxon>
        <taxon>malvids</taxon>
        <taxon>Myrtales</taxon>
        <taxon>Myrtaceae</taxon>
        <taxon>Myrtoideae</taxon>
        <taxon>Eucalypteae</taxon>
        <taxon>Corymbia</taxon>
    </lineage>
</organism>
<evidence type="ECO:0000313" key="3">
    <source>
        <dbReference type="Proteomes" id="UP000806378"/>
    </source>
</evidence>
<reference evidence="2" key="1">
    <citation type="submission" date="2020-05" db="EMBL/GenBank/DDBJ databases">
        <title>WGS assembly of Corymbia citriodora subspecies variegata.</title>
        <authorList>
            <person name="Barry K."/>
            <person name="Hundley H."/>
            <person name="Shu S."/>
            <person name="Jenkins J."/>
            <person name="Grimwood J."/>
            <person name="Baten A."/>
        </authorList>
    </citation>
    <scope>NUCLEOTIDE SEQUENCE</scope>
    <source>
        <strain evidence="2">CV2-018</strain>
    </source>
</reference>
<name>A0A8T0CJG7_CORYI</name>
<sequence length="305" mass="33194">MDSAPAFQEKVAVDYKLDQDLPLPSATITDLCNEPLFFSGYMSEEEDISSESDSMSFSTDSIGDMHDDASSAKSSDDAEATFPEMLAEDCNFVEQQCSHAQAIRIVPAGRAKVIHVAKVTIPSSPITRFSSSSSRSSHSRADSHMTFMSSKYNISRKGSASSSYSTTSNGAQVHKSSGSPELPSTPRLETGLKTPQSVGSPATPRSGATLARESVTVIYKETLDAPYSTTRSNPFSMPSFKSKMIARAANERQSILELPPFPHQMTTSETKSPRSWMLRKDSFGSIHAKKNGIRRAESRVVLQRS</sequence>
<dbReference type="Proteomes" id="UP000806378">
    <property type="component" value="Unassembled WGS sequence"/>
</dbReference>
<evidence type="ECO:0000313" key="2">
    <source>
        <dbReference type="EMBL" id="KAF7846119.1"/>
    </source>
</evidence>
<keyword evidence="3" id="KW-1185">Reference proteome</keyword>
<dbReference type="EMBL" id="MU095387">
    <property type="protein sequence ID" value="KAF7846119.1"/>
    <property type="molecule type" value="Genomic_DNA"/>
</dbReference>
<dbReference type="OrthoDB" id="3898400at2759"/>
<gene>
    <name evidence="2" type="ORF">BT93_L5222</name>
</gene>
<feature type="compositionally biased region" description="Polar residues" evidence="1">
    <location>
        <begin position="169"/>
        <end position="179"/>
    </location>
</feature>
<feature type="compositionally biased region" description="Low complexity" evidence="1">
    <location>
        <begin position="159"/>
        <end position="168"/>
    </location>
</feature>